<sequence>MSLFDEGTVIIVGAGASVPFGLPTGAELIDLIVEDFRKEAARISNLPAEYSNYASIPAIAPISYALLCNGDSQVDVNPRLLMRQLNDAANWLDLQTGDSIDDIIRHNPSKALMLKVGICHALFHKTYELKKQSRTYTLRTFTERHVNILRGSQEKQYRNWVHHFINLVRSQILIEKAEYSRVRSKVKVISFNYDGILEHILDRKWGGIENDLGVWSDYIEIVHPHGSLEMPEQVLDDELAAHLLINAKRIVVVHDDPVDSVAAEITQRARARRVCEGAFRVYAIGFAFARANVSLIGLDKGIEVDKEEEERSYGFDRPKRHYHYINFNDSFGLRARVKELCGRASGWPPEDDFYPVFPEEMTAGPGRLLEISEALIAGFLGEMPS</sequence>
<dbReference type="EMBL" id="BFBR01000012">
    <property type="protein sequence ID" value="GBF59289.1"/>
    <property type="molecule type" value="Genomic_DNA"/>
</dbReference>
<dbReference type="Proteomes" id="UP000245086">
    <property type="component" value="Unassembled WGS sequence"/>
</dbReference>
<evidence type="ECO:0000313" key="2">
    <source>
        <dbReference type="Proteomes" id="UP000245086"/>
    </source>
</evidence>
<reference evidence="1 2" key="1">
    <citation type="journal article" date="2018" name="Genome Announc.">
        <title>Draft Genome Sequence of "Candidatus Phycosocius bacilliformis," an Alphaproteobacterial Ectosymbiont of the Hydrocarbon-Producing Green Alga Botryococcus braunii.</title>
        <authorList>
            <person name="Tanabe Y."/>
            <person name="Yamaguchi H."/>
            <person name="Watanabe M.M."/>
        </authorList>
    </citation>
    <scope>NUCLEOTIDE SEQUENCE [LARGE SCALE GENOMIC DNA]</scope>
    <source>
        <strain evidence="1 2">BOTRYCO-2</strain>
    </source>
</reference>
<dbReference type="OrthoDB" id="7060209at2"/>
<protein>
    <recommendedName>
        <fullName evidence="3">SIR2-like domain-containing protein</fullName>
    </recommendedName>
</protein>
<gene>
    <name evidence="1" type="ORF">PbB2_02983</name>
</gene>
<dbReference type="AlphaFoldDB" id="A0A2P2EE05"/>
<proteinExistence type="predicted"/>
<comment type="caution">
    <text evidence="1">The sequence shown here is derived from an EMBL/GenBank/DDBJ whole genome shotgun (WGS) entry which is preliminary data.</text>
</comment>
<dbReference type="RefSeq" id="WP_108986185.1">
    <property type="nucleotide sequence ID" value="NZ_BFBR01000012.1"/>
</dbReference>
<accession>A0A2P2EE05</accession>
<keyword evidence="2" id="KW-1185">Reference proteome</keyword>
<evidence type="ECO:0000313" key="1">
    <source>
        <dbReference type="EMBL" id="GBF59289.1"/>
    </source>
</evidence>
<name>A0A2P2EE05_9PROT</name>
<evidence type="ECO:0008006" key="3">
    <source>
        <dbReference type="Google" id="ProtNLM"/>
    </source>
</evidence>
<organism evidence="1 2">
    <name type="scientific">Candidatus Phycosocius bacilliformis</name>
    <dbReference type="NCBI Taxonomy" id="1445552"/>
    <lineage>
        <taxon>Bacteria</taxon>
        <taxon>Pseudomonadati</taxon>
        <taxon>Pseudomonadota</taxon>
        <taxon>Alphaproteobacteria</taxon>
        <taxon>Caulobacterales</taxon>
        <taxon>Caulobacterales incertae sedis</taxon>
        <taxon>Candidatus Phycosocius</taxon>
    </lineage>
</organism>